<organism evidence="12 13">
    <name type="scientific">Paragemmobacter ruber</name>
    <dbReference type="NCBI Taxonomy" id="1985673"/>
    <lineage>
        <taxon>Bacteria</taxon>
        <taxon>Pseudomonadati</taxon>
        <taxon>Pseudomonadota</taxon>
        <taxon>Alphaproteobacteria</taxon>
        <taxon>Rhodobacterales</taxon>
        <taxon>Paracoccaceae</taxon>
        <taxon>Paragemmobacter</taxon>
    </lineage>
</organism>
<comment type="caution">
    <text evidence="12">The sequence shown here is derived from an EMBL/GenBank/DDBJ whole genome shotgun (WGS) entry which is preliminary data.</text>
</comment>
<evidence type="ECO:0000256" key="5">
    <source>
        <dbReference type="ARBA" id="ARBA00022741"/>
    </source>
</evidence>
<dbReference type="PANTHER" id="PTHR44119:SF1">
    <property type="entry name" value="MAGNESIUM-CHELATASE SUBUNIT CHLH, CHLOROPLASTIC"/>
    <property type="match status" value="1"/>
</dbReference>
<evidence type="ECO:0000259" key="10">
    <source>
        <dbReference type="Pfam" id="PF02514"/>
    </source>
</evidence>
<evidence type="ECO:0000256" key="8">
    <source>
        <dbReference type="ARBA" id="ARBA00023444"/>
    </source>
</evidence>
<evidence type="ECO:0000256" key="7">
    <source>
        <dbReference type="ARBA" id="ARBA00023171"/>
    </source>
</evidence>
<evidence type="ECO:0000313" key="13">
    <source>
        <dbReference type="Proteomes" id="UP001517376"/>
    </source>
</evidence>
<dbReference type="PANTHER" id="PTHR44119">
    <property type="entry name" value="MAGNESIUM-CHELATASE SUBUNIT CHLH, CHLOROPLASTIC"/>
    <property type="match status" value="1"/>
</dbReference>
<feature type="domain" description="Magnesium chelatase subunit H N-terminal" evidence="11">
    <location>
        <begin position="23"/>
        <end position="182"/>
    </location>
</feature>
<evidence type="ECO:0000313" key="12">
    <source>
        <dbReference type="EMBL" id="NBE08265.1"/>
    </source>
</evidence>
<accession>A0ABW9Y6R7</accession>
<comment type="similarity">
    <text evidence="1">Belongs to the Mg-chelatase subunit H family.</text>
</comment>
<dbReference type="EMBL" id="JAAATW010000002">
    <property type="protein sequence ID" value="NBE08265.1"/>
    <property type="molecule type" value="Genomic_DNA"/>
</dbReference>
<gene>
    <name evidence="12" type="ORF">GU920_12010</name>
</gene>
<protein>
    <recommendedName>
        <fullName evidence="2">magnesium chelatase</fullName>
        <ecNumber evidence="2">6.6.1.1</ecNumber>
    </recommendedName>
</protein>
<sequence length="1197" mass="129449">MRDDRFTAPEDRTIPRRGDGVYRFVIVTLDAHAAGPAARVAPALARDFPGIQVSVHAAAEWAENPGALARAKADIRAADFVVANLLFIEEHITAIIEDLRIARDEADAFVGVIADPAVVKLTRMGDLDMSKPASAAMQLLKKLRGSGAPSGSSGEKQMKMLRRLPKILRFLPGKAQDLRAWFLSMQYWLGGSDDNIEQMIRYLVSRYSANRDWKAVSAKPPVDYPDVGLYHPDLKARITTNPADLPRPVGATATVGLLMLRSYILASDTAHYDAVIRRFEEQGIAVRAAFAGGLDGRPAIDAFFAGTVDAMVSLTGFSLVGGPAYNDSPAAVAALQALDVPYIAAHPLEFQTLGQWGTSGGGLGPVETTMLIALPEIDGATNPTVFAGRHDLGGCTGCARQCQPASAEALTTRAMAPCHERIAALVDKTARLARLRRSDVAARKVAVILYGFPPNAGAAGTAAYLGVFESLFNTLHAMAAEGYDLTPPATVEELREAVMGGSARSYGQPGNVHCIVPAAEIVARSRWLSDVEKAWGPAPGRVQSDGRGVMVLGRQFGNVFVGLQPVFGYEGDPMRLLFEKGFAPTHAFTTFYRWLREDFGADVLLHFGMHGALEFMPGKQAGVGEGCWPDRLIGNLPNVYLYASNNPSEATLAKRRSNAVTITHLTPPLAQSGLYKGLQDLKESLSRWRAAPDDAPDRADLWELIVEQARAVDMDAADPGQLWVKLLETEGALIPDGLHVLGRPMGPQERRDYIDLIGATGAEAAALDAKLQAQTEIPAILRALGGHFTSPVPGGDLIRSTDILPTGRNIHAFDPFRMPTAFAIKDGTQQAQRLLDTHPTLPRTVALVLWGSDNIKSDGGPLSQALALMGAKPRFDHYGRLCGADLIPLSELGRPRIDVVMTLSGIFRDLLPLQTRMLAEAAWKAATAEEPLSQNFIRAHALAYAEEMGVDMDTAALRVFSNAEGAYGSNVNILVGSSAFGEEDELADAYENRKSFAYGRSGKPVQNAALLQKTLRDVDLAYQNLESVELGVTTVDQYFDTLGGIARAVKRARGGQETAVYIGDQTRGGGTVRTLKDQIALETRSRSLNPKYFEGLLRHGAEGVRQIEAQITNTLGWSATTAQVEPWVYQRLSETFVLDEAMRRRLAALNPEASNRMAQRLLEASDRNYWQPDADTLAALQRAADELEDRLEGIAAE</sequence>
<evidence type="ECO:0000256" key="2">
    <source>
        <dbReference type="ARBA" id="ARBA00012825"/>
    </source>
</evidence>
<dbReference type="InterPro" id="IPR003672">
    <property type="entry name" value="CobN/Mg_chltase"/>
</dbReference>
<dbReference type="Pfam" id="PF11965">
    <property type="entry name" value="DUF3479"/>
    <property type="match status" value="1"/>
</dbReference>
<evidence type="ECO:0000256" key="1">
    <source>
        <dbReference type="ARBA" id="ARBA00010851"/>
    </source>
</evidence>
<evidence type="ECO:0000256" key="3">
    <source>
        <dbReference type="ARBA" id="ARBA00022531"/>
    </source>
</evidence>
<dbReference type="RefSeq" id="WP_161767241.1">
    <property type="nucleotide sequence ID" value="NZ_JAAATW010000002.1"/>
</dbReference>
<feature type="domain" description="CobN/magnesium chelatase" evidence="10">
    <location>
        <begin position="186"/>
        <end position="757"/>
    </location>
</feature>
<name>A0ABW9Y6R7_9RHOB</name>
<evidence type="ECO:0000256" key="4">
    <source>
        <dbReference type="ARBA" id="ARBA00022598"/>
    </source>
</evidence>
<keyword evidence="13" id="KW-1185">Reference proteome</keyword>
<comment type="catalytic activity">
    <reaction evidence="9">
        <text>protoporphyrin IX + Mg(2+) + ATP + H2O = Mg-protoporphyrin IX + ADP + phosphate + 3 H(+)</text>
        <dbReference type="Rhea" id="RHEA:13961"/>
        <dbReference type="ChEBI" id="CHEBI:15377"/>
        <dbReference type="ChEBI" id="CHEBI:15378"/>
        <dbReference type="ChEBI" id="CHEBI:18420"/>
        <dbReference type="ChEBI" id="CHEBI:30616"/>
        <dbReference type="ChEBI" id="CHEBI:43474"/>
        <dbReference type="ChEBI" id="CHEBI:57306"/>
        <dbReference type="ChEBI" id="CHEBI:60492"/>
        <dbReference type="ChEBI" id="CHEBI:456216"/>
        <dbReference type="EC" id="6.6.1.1"/>
    </reaction>
</comment>
<comment type="pathway">
    <text evidence="8">Porphyrin-containing compound metabolism.</text>
</comment>
<feature type="domain" description="CobN/magnesium chelatase" evidence="10">
    <location>
        <begin position="765"/>
        <end position="1176"/>
    </location>
</feature>
<keyword evidence="6" id="KW-0067">ATP-binding</keyword>
<dbReference type="Proteomes" id="UP001517376">
    <property type="component" value="Unassembled WGS sequence"/>
</dbReference>
<keyword evidence="4" id="KW-0436">Ligase</keyword>
<dbReference type="Pfam" id="PF02514">
    <property type="entry name" value="CobN-Mg_chel"/>
    <property type="match status" value="2"/>
</dbReference>
<dbReference type="NCBIfam" id="NF009942">
    <property type="entry name" value="PRK13405.1"/>
    <property type="match status" value="1"/>
</dbReference>
<evidence type="ECO:0000256" key="9">
    <source>
        <dbReference type="ARBA" id="ARBA00048693"/>
    </source>
</evidence>
<keyword evidence="7" id="KW-0149">Chlorophyll biosynthesis</keyword>
<evidence type="ECO:0000256" key="6">
    <source>
        <dbReference type="ARBA" id="ARBA00022840"/>
    </source>
</evidence>
<keyword evidence="3" id="KW-0602">Photosynthesis</keyword>
<proteinExistence type="inferred from homology"/>
<evidence type="ECO:0000259" key="11">
    <source>
        <dbReference type="Pfam" id="PF11965"/>
    </source>
</evidence>
<dbReference type="InterPro" id="IPR022571">
    <property type="entry name" value="Mg_chelatase_H_N"/>
</dbReference>
<keyword evidence="5" id="KW-0547">Nucleotide-binding</keyword>
<reference evidence="13" key="1">
    <citation type="submission" date="2020-01" db="EMBL/GenBank/DDBJ databases">
        <title>Sphingomonas sp. strain CSW-10.</title>
        <authorList>
            <person name="Chen W.-M."/>
        </authorList>
    </citation>
    <scope>NUCLEOTIDE SEQUENCE [LARGE SCALE GENOMIC DNA]</scope>
    <source>
        <strain evidence="13">CCP-1</strain>
    </source>
</reference>
<dbReference type="EC" id="6.6.1.1" evidence="2"/>
<dbReference type="CDD" id="cd10150">
    <property type="entry name" value="CobN_like"/>
    <property type="match status" value="1"/>
</dbReference>